<dbReference type="RefSeq" id="WP_200901115.1">
    <property type="nucleotide sequence ID" value="NZ_HF570958.1"/>
</dbReference>
<dbReference type="InterPro" id="IPR015422">
    <property type="entry name" value="PyrdxlP-dep_Trfase_small"/>
</dbReference>
<dbReference type="PANTHER" id="PTHR43713:SF3">
    <property type="entry name" value="GLUTAMATE-1-SEMIALDEHYDE 2,1-AMINOMUTASE 1, CHLOROPLASTIC-RELATED"/>
    <property type="match status" value="1"/>
</dbReference>
<comment type="caution">
    <text evidence="4">The sequence shown here is derived from an EMBL/GenBank/DDBJ whole genome shotgun (WGS) entry which is preliminary data.</text>
</comment>
<keyword evidence="2 3" id="KW-0663">Pyridoxal phosphate</keyword>
<dbReference type="InterPro" id="IPR005814">
    <property type="entry name" value="Aminotrans_3"/>
</dbReference>
<dbReference type="AlphaFoldDB" id="A0A077M2S1"/>
<evidence type="ECO:0000313" key="5">
    <source>
        <dbReference type="Proteomes" id="UP000035721"/>
    </source>
</evidence>
<dbReference type="SUPFAM" id="SSF53383">
    <property type="entry name" value="PLP-dependent transferases"/>
    <property type="match status" value="1"/>
</dbReference>
<dbReference type="InterPro" id="IPR015424">
    <property type="entry name" value="PyrdxlP-dep_Trfase"/>
</dbReference>
<keyword evidence="4" id="KW-0808">Transferase</keyword>
<comment type="cofactor">
    <cofactor evidence="1">
        <name>pyridoxal 5'-phosphate</name>
        <dbReference type="ChEBI" id="CHEBI:597326"/>
    </cofactor>
</comment>
<keyword evidence="5" id="KW-1185">Reference proteome</keyword>
<dbReference type="GO" id="GO:0030170">
    <property type="term" value="F:pyridoxal phosphate binding"/>
    <property type="evidence" value="ECO:0007669"/>
    <property type="project" value="InterPro"/>
</dbReference>
<organism evidence="4 5">
    <name type="scientific">Nostocoides japonicum T1-X7</name>
    <dbReference type="NCBI Taxonomy" id="1194083"/>
    <lineage>
        <taxon>Bacteria</taxon>
        <taxon>Bacillati</taxon>
        <taxon>Actinomycetota</taxon>
        <taxon>Actinomycetes</taxon>
        <taxon>Micrococcales</taxon>
        <taxon>Intrasporangiaceae</taxon>
        <taxon>Nostocoides</taxon>
    </lineage>
</organism>
<proteinExistence type="inferred from homology"/>
<sequence>MTVALDSSRAAYERARLSIGGGVGSGLRAAMQPHPLFVRAARGAHVWDLDGDRYVDYVMAWGPMVLGHSDPRIIEAVAEVLPRMQVVGTGHEMEHRAAEAVLAAVPHGERLLWSNTGTEAVQVALRLARAGTGRRRVLKFAKSYHGWHDTVYAAMDEASDSAGSAVDERAMSASRGQSPSVLDDLVVARFNDVAQVERILGEAVERDLAAVLVDPIMSNAGVEVPSPEFLATLRSMCDRHGVVLIFDEVIAGFRIARGGAAERFGVRPDLSVFGKAMAGGFTQSAVVGRADLIDQVTSGVTHAGTFNANPIALAAVEATMGALAEPGLYAALEAISATFHDRIGGILDAAPDGGSLRRIGSLLQYVPGSGATGLHGTGGRWGEILAGMLRRGHQFMPSGKVFLSTAHTSSDIESTALALEQLLGAPNPGKDPS</sequence>
<dbReference type="Gene3D" id="3.40.640.10">
    <property type="entry name" value="Type I PLP-dependent aspartate aminotransferase-like (Major domain)"/>
    <property type="match status" value="1"/>
</dbReference>
<comment type="similarity">
    <text evidence="3">Belongs to the class-III pyridoxal-phosphate-dependent aminotransferase family.</text>
</comment>
<evidence type="ECO:0000256" key="3">
    <source>
        <dbReference type="RuleBase" id="RU003560"/>
    </source>
</evidence>
<accession>A0A077M2S1</accession>
<dbReference type="EMBL" id="CAJB01000223">
    <property type="protein sequence ID" value="CCH78524.1"/>
    <property type="molecule type" value="Genomic_DNA"/>
</dbReference>
<gene>
    <name evidence="4" type="ORF">BN12_30050</name>
</gene>
<reference evidence="4 5" key="1">
    <citation type="journal article" date="2013" name="ISME J.">
        <title>A metabolic model for members of the genus Tetrasphaera involved in enhanced biological phosphorus removal.</title>
        <authorList>
            <person name="Kristiansen R."/>
            <person name="Nguyen H.T.T."/>
            <person name="Saunders A.M."/>
            <person name="Nielsen J.L."/>
            <person name="Wimmer R."/>
            <person name="Le V.Q."/>
            <person name="McIlroy S.J."/>
            <person name="Petrovski S."/>
            <person name="Seviour R.J."/>
            <person name="Calteau A."/>
            <person name="Nielsen K.L."/>
            <person name="Nielsen P.H."/>
        </authorList>
    </citation>
    <scope>NUCLEOTIDE SEQUENCE [LARGE SCALE GENOMIC DNA]</scope>
    <source>
        <strain evidence="4 5">T1-X7</strain>
    </source>
</reference>
<dbReference type="InterPro" id="IPR049704">
    <property type="entry name" value="Aminotrans_3_PPA_site"/>
</dbReference>
<dbReference type="GO" id="GO:0008483">
    <property type="term" value="F:transaminase activity"/>
    <property type="evidence" value="ECO:0007669"/>
    <property type="project" value="UniProtKB-KW"/>
</dbReference>
<dbReference type="Gene3D" id="3.90.1150.10">
    <property type="entry name" value="Aspartate Aminotransferase, domain 1"/>
    <property type="match status" value="1"/>
</dbReference>
<name>A0A077M2S1_9MICO</name>
<evidence type="ECO:0000256" key="2">
    <source>
        <dbReference type="ARBA" id="ARBA00022898"/>
    </source>
</evidence>
<evidence type="ECO:0000256" key="1">
    <source>
        <dbReference type="ARBA" id="ARBA00001933"/>
    </source>
</evidence>
<dbReference type="Proteomes" id="UP000035721">
    <property type="component" value="Unassembled WGS sequence"/>
</dbReference>
<protein>
    <submittedName>
        <fullName evidence="4">Putative aminotransferase</fullName>
    </submittedName>
</protein>
<dbReference type="STRING" id="1194083.BN12_30050"/>
<dbReference type="InterPro" id="IPR015421">
    <property type="entry name" value="PyrdxlP-dep_Trfase_major"/>
</dbReference>
<dbReference type="PROSITE" id="PS00600">
    <property type="entry name" value="AA_TRANSFER_CLASS_3"/>
    <property type="match status" value="1"/>
</dbReference>
<dbReference type="Pfam" id="PF00202">
    <property type="entry name" value="Aminotran_3"/>
    <property type="match status" value="1"/>
</dbReference>
<dbReference type="PANTHER" id="PTHR43713">
    <property type="entry name" value="GLUTAMATE-1-SEMIALDEHYDE 2,1-AMINOMUTASE"/>
    <property type="match status" value="1"/>
</dbReference>
<evidence type="ECO:0000313" key="4">
    <source>
        <dbReference type="EMBL" id="CCH78524.1"/>
    </source>
</evidence>
<keyword evidence="4" id="KW-0032">Aminotransferase</keyword>
<dbReference type="CDD" id="cd00610">
    <property type="entry name" value="OAT_like"/>
    <property type="match status" value="1"/>
</dbReference>